<dbReference type="InterPro" id="IPR009078">
    <property type="entry name" value="Ferritin-like_SF"/>
</dbReference>
<dbReference type="PANTHER" id="PTHR33746">
    <property type="entry name" value="RUBRERYTHRIN"/>
    <property type="match status" value="1"/>
</dbReference>
<dbReference type="SUPFAM" id="SSF57802">
    <property type="entry name" value="Rubredoxin-like"/>
    <property type="match status" value="1"/>
</dbReference>
<protein>
    <submittedName>
        <fullName evidence="5">Rubrerythrin</fullName>
    </submittedName>
</protein>
<dbReference type="KEGG" id="ocy:OSSY52_13900"/>
<evidence type="ECO:0000256" key="2">
    <source>
        <dbReference type="ARBA" id="ARBA00022982"/>
    </source>
</evidence>
<dbReference type="AlphaFoldDB" id="A0A7G1GBP8"/>
<feature type="domain" description="Rubredoxin-like" evidence="3">
    <location>
        <begin position="136"/>
        <end position="169"/>
    </location>
</feature>
<name>A0A7G1GBP8_9BACT</name>
<organism evidence="5 6">
    <name type="scientific">Tepiditoga spiralis</name>
    <dbReference type="NCBI Taxonomy" id="2108365"/>
    <lineage>
        <taxon>Bacteria</taxon>
        <taxon>Thermotogati</taxon>
        <taxon>Thermotogota</taxon>
        <taxon>Thermotogae</taxon>
        <taxon>Petrotogales</taxon>
        <taxon>Petrotogaceae</taxon>
        <taxon>Tepiditoga</taxon>
    </lineage>
</organism>
<dbReference type="PROSITE" id="PS50905">
    <property type="entry name" value="FERRITIN_LIKE"/>
    <property type="match status" value="1"/>
</dbReference>
<dbReference type="EMBL" id="AP018712">
    <property type="protein sequence ID" value="BBE31249.1"/>
    <property type="molecule type" value="Genomic_DNA"/>
</dbReference>
<keyword evidence="2" id="KW-0249">Electron transport</keyword>
<dbReference type="InterPro" id="IPR009040">
    <property type="entry name" value="Ferritin-like_diiron"/>
</dbReference>
<evidence type="ECO:0000256" key="1">
    <source>
        <dbReference type="ARBA" id="ARBA00022448"/>
    </source>
</evidence>
<keyword evidence="6" id="KW-1185">Reference proteome</keyword>
<dbReference type="InterPro" id="IPR048574">
    <property type="entry name" value="RUBY_RBDX"/>
</dbReference>
<evidence type="ECO:0000259" key="3">
    <source>
        <dbReference type="PROSITE" id="PS50903"/>
    </source>
</evidence>
<dbReference type="RefSeq" id="WP_190613673.1">
    <property type="nucleotide sequence ID" value="NZ_AP018712.1"/>
</dbReference>
<keyword evidence="1" id="KW-0813">Transport</keyword>
<dbReference type="GO" id="GO:0016491">
    <property type="term" value="F:oxidoreductase activity"/>
    <property type="evidence" value="ECO:0007669"/>
    <property type="project" value="InterPro"/>
</dbReference>
<dbReference type="Gene3D" id="2.20.28.10">
    <property type="match status" value="1"/>
</dbReference>
<dbReference type="PROSITE" id="PS50903">
    <property type="entry name" value="RUBREDOXIN_LIKE"/>
    <property type="match status" value="1"/>
</dbReference>
<dbReference type="CDD" id="cd00729">
    <property type="entry name" value="rubredoxin_SM"/>
    <property type="match status" value="1"/>
</dbReference>
<dbReference type="CDD" id="cd01041">
    <property type="entry name" value="Rubrerythrin"/>
    <property type="match status" value="1"/>
</dbReference>
<feature type="domain" description="Ferritin-like diiron" evidence="4">
    <location>
        <begin position="1"/>
        <end position="131"/>
    </location>
</feature>
<evidence type="ECO:0000313" key="5">
    <source>
        <dbReference type="EMBL" id="BBE31249.1"/>
    </source>
</evidence>
<proteinExistence type="predicted"/>
<dbReference type="Pfam" id="PF21349">
    <property type="entry name" value="RUBY_RBDX"/>
    <property type="match status" value="1"/>
</dbReference>
<dbReference type="InterPro" id="IPR003251">
    <property type="entry name" value="Rr_diiron-bd_dom"/>
</dbReference>
<dbReference type="Proteomes" id="UP000516361">
    <property type="component" value="Chromosome"/>
</dbReference>
<sequence>MVKRPMVRQFLEDAFAGESKAHMKYLIFAENAEKSGNINLAKMWRAIAHAEFTHARNHFKALGYLGTNGENLKASLDGENFEIEEMYPAYNVVSELQNEKEALRSIHFAIEAEKIHSSMYKDAIEKIEKNDDLDEKEIYICNVCGYTTEDSLPEKCPVCGAGKDNFVKF</sequence>
<dbReference type="InterPro" id="IPR012347">
    <property type="entry name" value="Ferritin-like"/>
</dbReference>
<dbReference type="Pfam" id="PF02915">
    <property type="entry name" value="Rubrerythrin"/>
    <property type="match status" value="1"/>
</dbReference>
<dbReference type="GO" id="GO:0005506">
    <property type="term" value="F:iron ion binding"/>
    <property type="evidence" value="ECO:0007669"/>
    <property type="project" value="InterPro"/>
</dbReference>
<gene>
    <name evidence="5" type="ORF">OSSY52_13900</name>
</gene>
<dbReference type="SUPFAM" id="SSF47240">
    <property type="entry name" value="Ferritin-like"/>
    <property type="match status" value="1"/>
</dbReference>
<dbReference type="InterPro" id="IPR052753">
    <property type="entry name" value="Rbr2/Nigerythrin"/>
</dbReference>
<reference evidence="5 6" key="1">
    <citation type="submission" date="2018-06" db="EMBL/GenBank/DDBJ databases">
        <title>Genome sequencing of Oceanotoga sp. sy52.</title>
        <authorList>
            <person name="Mori K."/>
        </authorList>
    </citation>
    <scope>NUCLEOTIDE SEQUENCE [LARGE SCALE GENOMIC DNA]</scope>
    <source>
        <strain evidence="6">sy52</strain>
    </source>
</reference>
<dbReference type="Gene3D" id="1.20.1260.10">
    <property type="match status" value="1"/>
</dbReference>
<evidence type="ECO:0000313" key="6">
    <source>
        <dbReference type="Proteomes" id="UP000516361"/>
    </source>
</evidence>
<dbReference type="InParanoid" id="A0A7G1GBP8"/>
<evidence type="ECO:0000259" key="4">
    <source>
        <dbReference type="PROSITE" id="PS50905"/>
    </source>
</evidence>
<dbReference type="PANTHER" id="PTHR33746:SF4">
    <property type="entry name" value="RUBRERYTHRIN"/>
    <property type="match status" value="1"/>
</dbReference>
<accession>A0A7G1GBP8</accession>
<dbReference type="InterPro" id="IPR024934">
    <property type="entry name" value="Rubredoxin-like_dom"/>
</dbReference>